<organism evidence="11 12">
    <name type="scientific">Xylaria flabelliformis</name>
    <dbReference type="NCBI Taxonomy" id="2512241"/>
    <lineage>
        <taxon>Eukaryota</taxon>
        <taxon>Fungi</taxon>
        <taxon>Dikarya</taxon>
        <taxon>Ascomycota</taxon>
        <taxon>Pezizomycotina</taxon>
        <taxon>Sordariomycetes</taxon>
        <taxon>Xylariomycetidae</taxon>
        <taxon>Xylariales</taxon>
        <taxon>Xylariaceae</taxon>
        <taxon>Xylaria</taxon>
    </lineage>
</organism>
<evidence type="ECO:0000313" key="12">
    <source>
        <dbReference type="Proteomes" id="UP000319160"/>
    </source>
</evidence>
<dbReference type="PROSITE" id="PS00624">
    <property type="entry name" value="GMC_OXRED_2"/>
    <property type="match status" value="1"/>
</dbReference>
<dbReference type="STRING" id="2512241.A0A553I756"/>
<dbReference type="GO" id="GO:0050660">
    <property type="term" value="F:flavin adenine dinucleotide binding"/>
    <property type="evidence" value="ECO:0007669"/>
    <property type="project" value="InterPro"/>
</dbReference>
<evidence type="ECO:0000256" key="6">
    <source>
        <dbReference type="ARBA" id="ARBA00023002"/>
    </source>
</evidence>
<dbReference type="Gene3D" id="3.30.560.10">
    <property type="entry name" value="Glucose Oxidase, domain 3"/>
    <property type="match status" value="1"/>
</dbReference>
<dbReference type="PANTHER" id="PTHR11552:SF201">
    <property type="entry name" value="GLUCOSE-METHANOL-CHOLINE OXIDOREDUCTASE N-TERMINAL DOMAIN-CONTAINING PROTEIN"/>
    <property type="match status" value="1"/>
</dbReference>
<comment type="similarity">
    <text evidence="2 7">Belongs to the GMC oxidoreductase family.</text>
</comment>
<dbReference type="SUPFAM" id="SSF54373">
    <property type="entry name" value="FAD-linked reductases, C-terminal domain"/>
    <property type="match status" value="1"/>
</dbReference>
<dbReference type="Proteomes" id="UP000319160">
    <property type="component" value="Unassembled WGS sequence"/>
</dbReference>
<evidence type="ECO:0000259" key="9">
    <source>
        <dbReference type="PROSITE" id="PS00623"/>
    </source>
</evidence>
<dbReference type="InterPro" id="IPR054710">
    <property type="entry name" value="Tri101-like_N"/>
</dbReference>
<feature type="compositionally biased region" description="Low complexity" evidence="8">
    <location>
        <begin position="212"/>
        <end position="234"/>
    </location>
</feature>
<comment type="cofactor">
    <cofactor evidence="1">
        <name>FAD</name>
        <dbReference type="ChEBI" id="CHEBI:57692"/>
    </cofactor>
</comment>
<dbReference type="Gene3D" id="4.10.450.10">
    <property type="entry name" value="Glucose Oxidase, domain 2"/>
    <property type="match status" value="1"/>
</dbReference>
<dbReference type="PROSITE" id="PS00623">
    <property type="entry name" value="GMC_OXRED_1"/>
    <property type="match status" value="1"/>
</dbReference>
<dbReference type="InterPro" id="IPR027424">
    <property type="entry name" value="Glucose_Oxidase_domain_2"/>
</dbReference>
<dbReference type="GO" id="GO:0016614">
    <property type="term" value="F:oxidoreductase activity, acting on CH-OH group of donors"/>
    <property type="evidence" value="ECO:0007669"/>
    <property type="project" value="InterPro"/>
</dbReference>
<dbReference type="AlphaFoldDB" id="A0A553I756"/>
<keyword evidence="5 7" id="KW-0274">FAD</keyword>
<evidence type="ECO:0000256" key="8">
    <source>
        <dbReference type="SAM" id="MobiDB-lite"/>
    </source>
</evidence>
<comment type="caution">
    <text evidence="11">The sequence shown here is derived from an EMBL/GenBank/DDBJ whole genome shotgun (WGS) entry which is preliminary data.</text>
</comment>
<keyword evidence="3 7" id="KW-0285">Flavoprotein</keyword>
<evidence type="ECO:0000256" key="4">
    <source>
        <dbReference type="ARBA" id="ARBA00022679"/>
    </source>
</evidence>
<evidence type="ECO:0000256" key="5">
    <source>
        <dbReference type="ARBA" id="ARBA00022827"/>
    </source>
</evidence>
<name>A0A553I756_9PEZI</name>
<dbReference type="InterPro" id="IPR007867">
    <property type="entry name" value="GMC_OxRtase_C"/>
</dbReference>
<evidence type="ECO:0000313" key="11">
    <source>
        <dbReference type="EMBL" id="TRX96039.1"/>
    </source>
</evidence>
<keyword evidence="6" id="KW-0560">Oxidoreductase</keyword>
<dbReference type="SUPFAM" id="SSF51905">
    <property type="entry name" value="FAD/NAD(P)-binding domain"/>
    <property type="match status" value="1"/>
</dbReference>
<dbReference type="InterPro" id="IPR000172">
    <property type="entry name" value="GMC_OxRdtase_N"/>
</dbReference>
<proteinExistence type="inferred from homology"/>
<dbReference type="EMBL" id="VFLP01000013">
    <property type="protein sequence ID" value="TRX96039.1"/>
    <property type="molecule type" value="Genomic_DNA"/>
</dbReference>
<accession>A0A553I756</accession>
<evidence type="ECO:0000256" key="2">
    <source>
        <dbReference type="ARBA" id="ARBA00010790"/>
    </source>
</evidence>
<dbReference type="GO" id="GO:0016740">
    <property type="term" value="F:transferase activity"/>
    <property type="evidence" value="ECO:0007669"/>
    <property type="project" value="UniProtKB-KW"/>
</dbReference>
<dbReference type="InterPro" id="IPR036188">
    <property type="entry name" value="FAD/NAD-bd_sf"/>
</dbReference>
<evidence type="ECO:0000256" key="7">
    <source>
        <dbReference type="RuleBase" id="RU003968"/>
    </source>
</evidence>
<dbReference type="OrthoDB" id="269227at2759"/>
<keyword evidence="12" id="KW-1185">Reference proteome</keyword>
<dbReference type="InterPro" id="IPR023213">
    <property type="entry name" value="CAT-like_dom_sf"/>
</dbReference>
<keyword evidence="4" id="KW-0808">Transferase</keyword>
<feature type="region of interest" description="Disordered" evidence="8">
    <location>
        <begin position="199"/>
        <end position="237"/>
    </location>
</feature>
<dbReference type="Pfam" id="PF00732">
    <property type="entry name" value="GMC_oxred_N"/>
    <property type="match status" value="1"/>
</dbReference>
<feature type="domain" description="Glucose-methanol-choline oxidoreductase N-terminal" evidence="10">
    <location>
        <begin position="896"/>
        <end position="910"/>
    </location>
</feature>
<sequence>MEQKPGHQQSSSSIPRDHASPKIAALSPLDQLMPPCYTRIFFIFETQDQDSCLQTLSRGLGALCTWVPYITGHVFQAQDRKQFSIRWSTDHIITPAIREIKPGASMPSLAELQRSRAPIHHFQDSLAPVGWAQTTIEAPVFAASHSKLDGALLLCVCIHHNVMDGGGFAEFMRLWTLACRGEAATAVDAEEPLRRPARIRDALSTASGETPSSSKNIIRTRSTSTSTSPLSTPTEPLAPGGSKIFSFPVAKLLQTRHAMEELEGLGNLTNNQVLNALIVSRTVAGPCPPTGTTPEKKFSTNLKGLHSSSEQWSIITRVRMERIRTSRGASLAGESSRLGFAMNARSRLGEEFADGRFLGNVNVNGLAEISGSILEEASRYNPTILPSEEKNRSRSLTSLAEVVSAVRSAVACVTKEYIGEVVSIVEQVPDVQTVALGWQIFSTLDLTLSSWANLPFYELDFGPGVGKPAFVRVPQVEADGLVIILPRNRVVDERIEALVALNDDDMHTLEADEHWQQWQGDEFMDSSTGDSLSTAWFSKGSTTSTSGPSEWKDSGILVQSVILRWSGQENNVFLDTASDCTIGNLPTPTMVKYNCRWFSRTVLLSSLANGLTPDKGQHDAVSNSSFDYVIVGGGTAGLVVASRLSEDPRVSVAVIEAGNFERDNPLVTTTEELGVGRGTSIDWQYLSVPQIYANNQSLLWSAGKGLGGSSLINGMTYMRPSSSQMDIWPSLGLEIDWNLLFNYSARGEHFQLPSKALIELGAGYEPLAHGYDGPVKTCISPNISTSDLHDILNSTFRALGTPPRHEFNDGDLRGFGYQSATIDRDLGIRDDAARAYYYPFAERDNLVVMVNTTGTRILWSNDCVSQEAVATAIEVVNQRGETSRVHGNKEIILSAGAIRSPAILERSGIGNPAVLSRQSIDVRVVLPAVGENFQDQTVLAMSASAKHNYTGFPAFVAHTSLQDLFGPNTQSVYSSTLAKLPEYAAVIAAQNGGASSAAVQEHLLQTQLDLLLKSNTPASEIAPGMIGDSFAAVYWPLQPLSRGSIHINTTNATAPPTIDGKFFQLDFDVQLAVATSKFVRRLFTTPPVADIIDMASLTPGFDVVPENATDEQWAAWLRSSPMAPNLHHLGTTAMLPRSMGGVVDNDFKVYGTKNVRVVDLGVLPFQVAGHSMAVLYGVAEWASEKIKATWRLT</sequence>
<feature type="domain" description="Glucose-methanol-choline oxidoreductase N-terminal" evidence="9">
    <location>
        <begin position="703"/>
        <end position="726"/>
    </location>
</feature>
<reference evidence="12" key="1">
    <citation type="submission" date="2019-06" db="EMBL/GenBank/DDBJ databases">
        <title>Draft genome sequence of the griseofulvin-producing fungus Xylaria cubensis strain G536.</title>
        <authorList>
            <person name="Mead M.E."/>
            <person name="Raja H.A."/>
            <person name="Steenwyk J.L."/>
            <person name="Knowles S.L."/>
            <person name="Oberlies N.H."/>
            <person name="Rokas A."/>
        </authorList>
    </citation>
    <scope>NUCLEOTIDE SEQUENCE [LARGE SCALE GENOMIC DNA]</scope>
    <source>
        <strain evidence="12">G536</strain>
    </source>
</reference>
<dbReference type="Pfam" id="PF02458">
    <property type="entry name" value="Transferase"/>
    <property type="match status" value="1"/>
</dbReference>
<dbReference type="PANTHER" id="PTHR11552">
    <property type="entry name" value="GLUCOSE-METHANOL-CHOLINE GMC OXIDOREDUCTASE"/>
    <property type="match status" value="1"/>
</dbReference>
<dbReference type="InterPro" id="IPR012132">
    <property type="entry name" value="GMC_OxRdtase"/>
</dbReference>
<gene>
    <name evidence="11" type="ORF">FHL15_003181</name>
</gene>
<protein>
    <recommendedName>
        <fullName evidence="9 10">Glucose-methanol-choline oxidoreductase N-terminal domain-containing protein</fullName>
    </recommendedName>
</protein>
<dbReference type="Pfam" id="PF22664">
    <property type="entry name" value="TRI-like_N"/>
    <property type="match status" value="1"/>
</dbReference>
<dbReference type="Gene3D" id="3.50.50.60">
    <property type="entry name" value="FAD/NAD(P)-binding domain"/>
    <property type="match status" value="1"/>
</dbReference>
<evidence type="ECO:0000256" key="1">
    <source>
        <dbReference type="ARBA" id="ARBA00001974"/>
    </source>
</evidence>
<evidence type="ECO:0000259" key="10">
    <source>
        <dbReference type="PROSITE" id="PS00624"/>
    </source>
</evidence>
<dbReference type="Pfam" id="PF05199">
    <property type="entry name" value="GMC_oxred_C"/>
    <property type="match status" value="1"/>
</dbReference>
<dbReference type="Gene3D" id="3.30.559.10">
    <property type="entry name" value="Chloramphenicol acetyltransferase-like domain"/>
    <property type="match status" value="2"/>
</dbReference>
<evidence type="ECO:0000256" key="3">
    <source>
        <dbReference type="ARBA" id="ARBA00022630"/>
    </source>
</evidence>